<comment type="subcellular location">
    <subcellularLocation>
        <location evidence="1">Cell membrane</location>
        <topology evidence="1">Multi-pass membrane protein</topology>
    </subcellularLocation>
</comment>
<dbReference type="GO" id="GO:0016491">
    <property type="term" value="F:oxidoreductase activity"/>
    <property type="evidence" value="ECO:0007669"/>
    <property type="project" value="UniProtKB-KW"/>
</dbReference>
<dbReference type="PANTHER" id="PTHR33269">
    <property type="entry name" value="NADH-UBIQUINONE OXIDOREDUCTASE CHAIN 6"/>
    <property type="match status" value="1"/>
</dbReference>
<sequence length="347" mass="36306">MNPYLATAIDPATGTVTTGETILFWVLAPIMVALALGLLFAKKAVYATVSVIAVMVFLAFLYTALEAPFLGVVQVIVYTGAIMMLFLFVLMLIGVDSSDSIVESIKGQRWIAGLAAIGLILVLSGSVLTATGQPIAVGLAEVNAESNPVAVATDIFGNHVLTMELTGALLITAALGAMTLTHRERLTPRKTQLDVAEEKMMAYAEHGVHPGQSPNSGVFAESNSATNPALTVGGKPVEESVSRILRIRGQARTVGEISPATVERIARASDTRPSIDGPTTFGAIGQVGLPGMPGEARPAAPTQSTDVAAVGESAFQDEAQSDDVPTAREHQEAEEIKPDSAKEEDNK</sequence>
<keyword evidence="1" id="KW-0874">Quinone</keyword>
<gene>
    <name evidence="3" type="ORF">JVW63_07465</name>
</gene>
<keyword evidence="1" id="KW-1003">Cell membrane</keyword>
<dbReference type="PANTHER" id="PTHR33269:SF19">
    <property type="entry name" value="NADH-QUINONE OXIDOREDUCTASE SUBUNIT J"/>
    <property type="match status" value="1"/>
</dbReference>
<keyword evidence="3" id="KW-0560">Oxidoreductase</keyword>
<evidence type="ECO:0000256" key="2">
    <source>
        <dbReference type="SAM" id="MobiDB-lite"/>
    </source>
</evidence>
<keyword evidence="1" id="KW-0812">Transmembrane</keyword>
<dbReference type="EMBL" id="JAFFJS010000004">
    <property type="protein sequence ID" value="MBM9433531.1"/>
    <property type="molecule type" value="Genomic_DNA"/>
</dbReference>
<feature type="transmembrane region" description="Helical" evidence="1">
    <location>
        <begin position="45"/>
        <end position="65"/>
    </location>
</feature>
<dbReference type="EC" id="7.1.1.-" evidence="1"/>
<comment type="catalytic activity">
    <reaction evidence="1">
        <text>a quinone + NADH + 5 H(+)(in) = a quinol + NAD(+) + 4 H(+)(out)</text>
        <dbReference type="Rhea" id="RHEA:57888"/>
        <dbReference type="ChEBI" id="CHEBI:15378"/>
        <dbReference type="ChEBI" id="CHEBI:24646"/>
        <dbReference type="ChEBI" id="CHEBI:57540"/>
        <dbReference type="ChEBI" id="CHEBI:57945"/>
        <dbReference type="ChEBI" id="CHEBI:132124"/>
    </reaction>
</comment>
<evidence type="ECO:0000313" key="4">
    <source>
        <dbReference type="Proteomes" id="UP000705983"/>
    </source>
</evidence>
<accession>A0ABS2TFV0</accession>
<comment type="similarity">
    <text evidence="1">Belongs to the complex I subunit 6 family.</text>
</comment>
<feature type="transmembrane region" description="Helical" evidence="1">
    <location>
        <begin position="114"/>
        <end position="140"/>
    </location>
</feature>
<dbReference type="Gene3D" id="1.20.120.1200">
    <property type="entry name" value="NADH-ubiquinone/plastoquinone oxidoreductase chain 6, subunit NuoJ"/>
    <property type="match status" value="1"/>
</dbReference>
<feature type="compositionally biased region" description="Basic and acidic residues" evidence="2">
    <location>
        <begin position="325"/>
        <end position="347"/>
    </location>
</feature>
<evidence type="ECO:0000256" key="1">
    <source>
        <dbReference type="RuleBase" id="RU004429"/>
    </source>
</evidence>
<dbReference type="Pfam" id="PF00499">
    <property type="entry name" value="Oxidored_q3"/>
    <property type="match status" value="1"/>
</dbReference>
<comment type="caution">
    <text evidence="3">The sequence shown here is derived from an EMBL/GenBank/DDBJ whole genome shotgun (WGS) entry which is preliminary data.</text>
</comment>
<keyword evidence="4" id="KW-1185">Reference proteome</keyword>
<reference evidence="4" key="1">
    <citation type="submission" date="2021-02" db="EMBL/GenBank/DDBJ databases">
        <title>Leucobacter sp. CX169.</title>
        <authorList>
            <person name="Cheng Y."/>
        </authorList>
    </citation>
    <scope>NUCLEOTIDE SEQUENCE [LARGE SCALE GENOMIC DNA]</scope>
    <source>
        <strain evidence="4">JY899</strain>
    </source>
</reference>
<proteinExistence type="inferred from homology"/>
<evidence type="ECO:0000313" key="3">
    <source>
        <dbReference type="EMBL" id="MBM9433531.1"/>
    </source>
</evidence>
<feature type="transmembrane region" description="Helical" evidence="1">
    <location>
        <begin position="160"/>
        <end position="180"/>
    </location>
</feature>
<organism evidence="3 4">
    <name type="scientific">Flaviflexus equikiangi</name>
    <dbReference type="NCBI Taxonomy" id="2758573"/>
    <lineage>
        <taxon>Bacteria</taxon>
        <taxon>Bacillati</taxon>
        <taxon>Actinomycetota</taxon>
        <taxon>Actinomycetes</taxon>
        <taxon>Actinomycetales</taxon>
        <taxon>Actinomycetaceae</taxon>
        <taxon>Flaviflexus</taxon>
    </lineage>
</organism>
<protein>
    <recommendedName>
        <fullName evidence="1">NADH-quinone oxidoreductase subunit J</fullName>
        <ecNumber evidence="1">7.1.1.-</ecNumber>
    </recommendedName>
</protein>
<feature type="transmembrane region" description="Helical" evidence="1">
    <location>
        <begin position="71"/>
        <end position="93"/>
    </location>
</feature>
<dbReference type="InterPro" id="IPR042106">
    <property type="entry name" value="Nuo/plastoQ_OxRdtase_6_NuoJ"/>
</dbReference>
<dbReference type="Proteomes" id="UP000705983">
    <property type="component" value="Unassembled WGS sequence"/>
</dbReference>
<dbReference type="InterPro" id="IPR001457">
    <property type="entry name" value="NADH_UbQ/plastoQ_OxRdtase_su6"/>
</dbReference>
<keyword evidence="1" id="KW-1133">Transmembrane helix</keyword>
<keyword evidence="1" id="KW-0520">NAD</keyword>
<dbReference type="RefSeq" id="WP_182171001.1">
    <property type="nucleotide sequence ID" value="NZ_CP059676.1"/>
</dbReference>
<name>A0ABS2TFV0_9ACTO</name>
<keyword evidence="1" id="KW-0472">Membrane</keyword>
<feature type="transmembrane region" description="Helical" evidence="1">
    <location>
        <begin position="22"/>
        <end position="40"/>
    </location>
</feature>
<dbReference type="NCBIfam" id="NF005165">
    <property type="entry name" value="PRK06638.1-5"/>
    <property type="match status" value="1"/>
</dbReference>
<comment type="function">
    <text evidence="1">NDH-1 shuttles electrons from NADH, via FMN and iron-sulfur (Fe-S) centers, to quinones in the respiratory chain. Couples the redox reaction to proton translocation (for every two electrons transferred, four hydrogen ions are translocated across the cytoplasmic membrane), and thus conserves the redox energy in a proton gradient.</text>
</comment>
<feature type="region of interest" description="Disordered" evidence="2">
    <location>
        <begin position="287"/>
        <end position="347"/>
    </location>
</feature>